<evidence type="ECO:0000313" key="3">
    <source>
        <dbReference type="Proteomes" id="UP001199106"/>
    </source>
</evidence>
<dbReference type="PANTHER" id="PTHR22642:SF2">
    <property type="entry name" value="PROTEIN LONG AFTER FAR-RED 3"/>
    <property type="match status" value="1"/>
</dbReference>
<dbReference type="InterPro" id="IPR013108">
    <property type="entry name" value="Amidohydro_3"/>
</dbReference>
<dbReference type="SUPFAM" id="SSF51338">
    <property type="entry name" value="Composite domain of metallo-dependent hydrolases"/>
    <property type="match status" value="1"/>
</dbReference>
<proteinExistence type="predicted"/>
<feature type="domain" description="Amidohydrolase 3" evidence="1">
    <location>
        <begin position="15"/>
        <end position="347"/>
    </location>
</feature>
<keyword evidence="3" id="KW-1185">Reference proteome</keyword>
<evidence type="ECO:0000259" key="1">
    <source>
        <dbReference type="Pfam" id="PF07969"/>
    </source>
</evidence>
<gene>
    <name evidence="2" type="ORF">G6011_00917</name>
</gene>
<dbReference type="Gene3D" id="3.20.20.140">
    <property type="entry name" value="Metal-dependent hydrolases"/>
    <property type="match status" value="1"/>
</dbReference>
<dbReference type="AlphaFoldDB" id="A0AAD4IK16"/>
<dbReference type="GO" id="GO:0016810">
    <property type="term" value="F:hydrolase activity, acting on carbon-nitrogen (but not peptide) bonds"/>
    <property type="evidence" value="ECO:0007669"/>
    <property type="project" value="InterPro"/>
</dbReference>
<dbReference type="PANTHER" id="PTHR22642">
    <property type="entry name" value="IMIDAZOLONEPROPIONASE"/>
    <property type="match status" value="1"/>
</dbReference>
<dbReference type="Gene3D" id="3.10.310.70">
    <property type="match status" value="1"/>
</dbReference>
<dbReference type="Proteomes" id="UP001199106">
    <property type="component" value="Unassembled WGS sequence"/>
</dbReference>
<dbReference type="InterPro" id="IPR011059">
    <property type="entry name" value="Metal-dep_hydrolase_composite"/>
</dbReference>
<name>A0AAD4IK16_9PLEO</name>
<sequence length="457" mass="50616">MDYSTLISRNGRFDKASLDTLKTKQPVIIRPNSYHTVLVGSQALEMCNIIATAADPSGGVTERLPGSKEPSGVLQYNASDLLSLPLLSLEEAVQAARAAMQLLRQSGIITLQEAKALVEYNQVFQALQQEVELIPILVAESVKLIKRFDSNSTMHFTPSLKWQAVKMFLNGVITYPTSTVALIEPYWSLVNGSDSTWAPEPGPLRKTYWESEILTRTLSDLWLAEVDARIHADGDLAVRIGLVSAESFRKAHPGHDFRLGLAHDEPSHQDDWVRFKELEVDAIMNFQWSQLVISYIPSTFLSLADYNRQNLQAYAEIEKAGRPITYGSNWPVDPLDSFLALKIAVTRSGDPADKYIGSPEVGKFADLVVLKNDCFTVPKEMIGRQKVQLTMAGGKVVYIADEADQKFGIITAKYPKNDPAKAALNHKAIDGLDGKQVSIRGAVNGARLRKRHECVHN</sequence>
<protein>
    <recommendedName>
        <fullName evidence="1">Amidohydrolase 3 domain-containing protein</fullName>
    </recommendedName>
</protein>
<dbReference type="SUPFAM" id="SSF51556">
    <property type="entry name" value="Metallo-dependent hydrolases"/>
    <property type="match status" value="1"/>
</dbReference>
<evidence type="ECO:0000313" key="2">
    <source>
        <dbReference type="EMBL" id="KAG9195796.1"/>
    </source>
</evidence>
<reference evidence="2" key="1">
    <citation type="submission" date="2021-07" db="EMBL/GenBank/DDBJ databases">
        <title>Genome Resource of American Ginseng Black Spot Pathogen Alternaria panax.</title>
        <authorList>
            <person name="Qiu C."/>
            <person name="Wang W."/>
            <person name="Liu Z."/>
        </authorList>
    </citation>
    <scope>NUCLEOTIDE SEQUENCE</scope>
    <source>
        <strain evidence="2">BNCC115425</strain>
    </source>
</reference>
<comment type="caution">
    <text evidence="2">The sequence shown here is derived from an EMBL/GenBank/DDBJ whole genome shotgun (WGS) entry which is preliminary data.</text>
</comment>
<dbReference type="InterPro" id="IPR032466">
    <property type="entry name" value="Metal_Hydrolase"/>
</dbReference>
<dbReference type="Pfam" id="PF07969">
    <property type="entry name" value="Amidohydro_3"/>
    <property type="match status" value="1"/>
</dbReference>
<dbReference type="EMBL" id="JAANER010000001">
    <property type="protein sequence ID" value="KAG9195796.1"/>
    <property type="molecule type" value="Genomic_DNA"/>
</dbReference>
<accession>A0AAD4IK16</accession>
<organism evidence="2 3">
    <name type="scientific">Alternaria panax</name>
    <dbReference type="NCBI Taxonomy" id="48097"/>
    <lineage>
        <taxon>Eukaryota</taxon>
        <taxon>Fungi</taxon>
        <taxon>Dikarya</taxon>
        <taxon>Ascomycota</taxon>
        <taxon>Pezizomycotina</taxon>
        <taxon>Dothideomycetes</taxon>
        <taxon>Pleosporomycetidae</taxon>
        <taxon>Pleosporales</taxon>
        <taxon>Pleosporineae</taxon>
        <taxon>Pleosporaceae</taxon>
        <taxon>Alternaria</taxon>
        <taxon>Alternaria sect. Panax</taxon>
    </lineage>
</organism>